<evidence type="ECO:0000313" key="1">
    <source>
        <dbReference type="EMBL" id="VDD21686.1"/>
    </source>
</evidence>
<dbReference type="AlphaFoldDB" id="A0A3P6D1U1"/>
<protein>
    <submittedName>
        <fullName evidence="1">Uncharacterized protein</fullName>
    </submittedName>
</protein>
<name>A0A3P6D1U1_BRAOL</name>
<proteinExistence type="predicted"/>
<gene>
    <name evidence="1" type="ORF">BOLC2T07950H</name>
</gene>
<dbReference type="EMBL" id="LR031874">
    <property type="protein sequence ID" value="VDD21686.1"/>
    <property type="molecule type" value="Genomic_DNA"/>
</dbReference>
<sequence>MVGNEFVPFFASVNGCLRSYFFPIASCAAEDAGDGDSTCKAEDCI</sequence>
<reference evidence="1" key="1">
    <citation type="submission" date="2018-11" db="EMBL/GenBank/DDBJ databases">
        <authorList>
            <consortium name="Genoscope - CEA"/>
            <person name="William W."/>
        </authorList>
    </citation>
    <scope>NUCLEOTIDE SEQUENCE</scope>
</reference>
<accession>A0A3P6D1U1</accession>
<organism evidence="1">
    <name type="scientific">Brassica oleracea</name>
    <name type="common">Wild cabbage</name>
    <dbReference type="NCBI Taxonomy" id="3712"/>
    <lineage>
        <taxon>Eukaryota</taxon>
        <taxon>Viridiplantae</taxon>
        <taxon>Streptophyta</taxon>
        <taxon>Embryophyta</taxon>
        <taxon>Tracheophyta</taxon>
        <taxon>Spermatophyta</taxon>
        <taxon>Magnoliopsida</taxon>
        <taxon>eudicotyledons</taxon>
        <taxon>Gunneridae</taxon>
        <taxon>Pentapetalae</taxon>
        <taxon>rosids</taxon>
        <taxon>malvids</taxon>
        <taxon>Brassicales</taxon>
        <taxon>Brassicaceae</taxon>
        <taxon>Brassiceae</taxon>
        <taxon>Brassica</taxon>
    </lineage>
</organism>